<evidence type="ECO:0000256" key="6">
    <source>
        <dbReference type="RuleBase" id="RU003345"/>
    </source>
</evidence>
<evidence type="ECO:0000256" key="2">
    <source>
        <dbReference type="ARBA" id="ARBA00023002"/>
    </source>
</evidence>
<dbReference type="PANTHER" id="PTHR43720">
    <property type="entry name" value="2-AMINOMUCONIC SEMIALDEHYDE DEHYDROGENASE"/>
    <property type="match status" value="1"/>
</dbReference>
<feature type="domain" description="Aldehyde dehydrogenase" evidence="8">
    <location>
        <begin position="38"/>
        <end position="504"/>
    </location>
</feature>
<keyword evidence="10" id="KW-1185">Reference proteome</keyword>
<dbReference type="AlphaFoldDB" id="A0A8H4LGQ2"/>
<keyword evidence="3" id="KW-0520">NAD</keyword>
<keyword evidence="2 6" id="KW-0560">Oxidoreductase</keyword>
<dbReference type="Gene3D" id="3.40.309.10">
    <property type="entry name" value="Aldehyde Dehydrogenase, Chain A, domain 2"/>
    <property type="match status" value="1"/>
</dbReference>
<organism evidence="9 10">
    <name type="scientific">Fusarium albosuccineum</name>
    <dbReference type="NCBI Taxonomy" id="1237068"/>
    <lineage>
        <taxon>Eukaryota</taxon>
        <taxon>Fungi</taxon>
        <taxon>Dikarya</taxon>
        <taxon>Ascomycota</taxon>
        <taxon>Pezizomycotina</taxon>
        <taxon>Sordariomycetes</taxon>
        <taxon>Hypocreomycetidae</taxon>
        <taxon>Hypocreales</taxon>
        <taxon>Nectriaceae</taxon>
        <taxon>Fusarium</taxon>
        <taxon>Fusarium decemcellulare species complex</taxon>
    </lineage>
</organism>
<gene>
    <name evidence="9" type="ORF">FALBO_5390</name>
</gene>
<dbReference type="PANTHER" id="PTHR43720:SF2">
    <property type="entry name" value="2-AMINOMUCONIC SEMIALDEHYDE DEHYDROGENASE"/>
    <property type="match status" value="1"/>
</dbReference>
<dbReference type="EC" id="1.2.1.3" evidence="4"/>
<dbReference type="Gene3D" id="3.40.605.10">
    <property type="entry name" value="Aldehyde Dehydrogenase, Chain A, domain 1"/>
    <property type="match status" value="1"/>
</dbReference>
<dbReference type="InterPro" id="IPR016161">
    <property type="entry name" value="Ald_DH/histidinol_DH"/>
</dbReference>
<proteinExistence type="inferred from homology"/>
<dbReference type="Pfam" id="PF00171">
    <property type="entry name" value="Aldedh"/>
    <property type="match status" value="1"/>
</dbReference>
<dbReference type="EMBL" id="JAADYS010000700">
    <property type="protein sequence ID" value="KAF4467727.1"/>
    <property type="molecule type" value="Genomic_DNA"/>
</dbReference>
<dbReference type="InterPro" id="IPR015590">
    <property type="entry name" value="Aldehyde_DH_dom"/>
</dbReference>
<reference evidence="9 10" key="1">
    <citation type="submission" date="2020-01" db="EMBL/GenBank/DDBJ databases">
        <title>Identification and distribution of gene clusters putatively required for synthesis of sphingolipid metabolism inhibitors in phylogenetically diverse species of the filamentous fungus Fusarium.</title>
        <authorList>
            <person name="Kim H.-S."/>
            <person name="Busman M."/>
            <person name="Brown D.W."/>
            <person name="Divon H."/>
            <person name="Uhlig S."/>
            <person name="Proctor R.H."/>
        </authorList>
    </citation>
    <scope>NUCLEOTIDE SEQUENCE [LARGE SCALE GENOMIC DNA]</scope>
    <source>
        <strain evidence="9 10">NRRL 20459</strain>
    </source>
</reference>
<dbReference type="GO" id="GO:0004029">
    <property type="term" value="F:aldehyde dehydrogenase (NAD+) activity"/>
    <property type="evidence" value="ECO:0007669"/>
    <property type="project" value="UniProtKB-EC"/>
</dbReference>
<dbReference type="SUPFAM" id="SSF53720">
    <property type="entry name" value="ALDH-like"/>
    <property type="match status" value="1"/>
</dbReference>
<protein>
    <recommendedName>
        <fullName evidence="4">aldehyde dehydrogenase (NAD(+))</fullName>
        <ecNumber evidence="4">1.2.1.3</ecNumber>
    </recommendedName>
</protein>
<accession>A0A8H4LGQ2</accession>
<feature type="active site" evidence="5">
    <location>
        <position position="276"/>
    </location>
</feature>
<dbReference type="InterPro" id="IPR016163">
    <property type="entry name" value="Ald_DH_C"/>
</dbReference>
<feature type="region of interest" description="Disordered" evidence="7">
    <location>
        <begin position="1"/>
        <end position="22"/>
    </location>
</feature>
<dbReference type="FunFam" id="3.40.605.10:FF:000050">
    <property type="entry name" value="Aldehyde dehydrogenase, mitochondrial"/>
    <property type="match status" value="1"/>
</dbReference>
<sequence>MPRDPAHSSQKMSLDVQLTAPNGRTYAQPTGLFINNEWVKSSDGSTITSVNPTNEQEITSVYAATAQDVDRAVRAARKALRNPEWRDLPATDRGKLMNRLAELVEENRETLATIETWDNGKPYSVAVNEDCVEVAETLRYYSGFADKVFGQVIETTGDKFGYTIREPVGVCGQIIPWNYPLAMAAWKLGPALACGNTVVLKPAEQTPLSILFFANLVVKAGFPPGVVNIVNGLGTVAGAALASHMDVDKIAFTGSTPTARNIMKMASANLKNITLETGGKSPLIVFDDADVDLAAYWAHAGIMSNSGQICTATSRILVQEGIYDKFMAAFRAQVKNISKLGDPFDENTFQGPQITKAQYDRIMSYVDVGKQEGAKLELGGQPFKKVGDGKGYFIEPTVFTGVSPKMRVFQEEVFGPFVVVTKFSSQEDAISLANDTQYGLGSALFTTNLARAHQVAKRIEAGMVWINSSNDSDWRIPFGGVKQSGIGRELGEAGLAAYSNIKAVHVNIAAKL</sequence>
<dbReference type="FunFam" id="3.40.309.10:FF:000012">
    <property type="entry name" value="Betaine aldehyde dehydrogenase"/>
    <property type="match status" value="1"/>
</dbReference>
<dbReference type="OrthoDB" id="310895at2759"/>
<evidence type="ECO:0000256" key="1">
    <source>
        <dbReference type="ARBA" id="ARBA00009986"/>
    </source>
</evidence>
<evidence type="ECO:0000313" key="9">
    <source>
        <dbReference type="EMBL" id="KAF4467727.1"/>
    </source>
</evidence>
<evidence type="ECO:0000256" key="3">
    <source>
        <dbReference type="ARBA" id="ARBA00023027"/>
    </source>
</evidence>
<name>A0A8H4LGQ2_9HYPO</name>
<evidence type="ECO:0000313" key="10">
    <source>
        <dbReference type="Proteomes" id="UP000554235"/>
    </source>
</evidence>
<dbReference type="InterPro" id="IPR029510">
    <property type="entry name" value="Ald_DH_CS_GLU"/>
</dbReference>
<evidence type="ECO:0000256" key="4">
    <source>
        <dbReference type="ARBA" id="ARBA00024226"/>
    </source>
</evidence>
<evidence type="ECO:0000259" key="8">
    <source>
        <dbReference type="Pfam" id="PF00171"/>
    </source>
</evidence>
<dbReference type="GO" id="GO:0006598">
    <property type="term" value="P:polyamine catabolic process"/>
    <property type="evidence" value="ECO:0007669"/>
    <property type="project" value="TreeGrafter"/>
</dbReference>
<dbReference type="PROSITE" id="PS00687">
    <property type="entry name" value="ALDEHYDE_DEHYDR_GLU"/>
    <property type="match status" value="1"/>
</dbReference>
<comment type="similarity">
    <text evidence="1 6">Belongs to the aldehyde dehydrogenase family.</text>
</comment>
<evidence type="ECO:0000256" key="5">
    <source>
        <dbReference type="PROSITE-ProRule" id="PRU10007"/>
    </source>
</evidence>
<dbReference type="Proteomes" id="UP000554235">
    <property type="component" value="Unassembled WGS sequence"/>
</dbReference>
<comment type="caution">
    <text evidence="9">The sequence shown here is derived from an EMBL/GenBank/DDBJ whole genome shotgun (WGS) entry which is preliminary data.</text>
</comment>
<dbReference type="InterPro" id="IPR016162">
    <property type="entry name" value="Ald_DH_N"/>
</dbReference>
<evidence type="ECO:0000256" key="7">
    <source>
        <dbReference type="SAM" id="MobiDB-lite"/>
    </source>
</evidence>